<proteinExistence type="predicted"/>
<feature type="transmembrane region" description="Helical" evidence="1">
    <location>
        <begin position="6"/>
        <end position="24"/>
    </location>
</feature>
<dbReference type="RefSeq" id="WP_200967234.1">
    <property type="nucleotide sequence ID" value="NZ_BMAQ01000033.1"/>
</dbReference>
<accession>A0A916QHE4</accession>
<gene>
    <name evidence="2" type="ORF">PRECH8_23140</name>
</gene>
<protein>
    <submittedName>
        <fullName evidence="2">Uncharacterized protein</fullName>
    </submittedName>
</protein>
<dbReference type="EMBL" id="BMAQ01000033">
    <property type="protein sequence ID" value="GFR39018.1"/>
    <property type="molecule type" value="Genomic_DNA"/>
</dbReference>
<keyword evidence="1" id="KW-0812">Transmembrane</keyword>
<dbReference type="Pfam" id="PF14068">
    <property type="entry name" value="YuiB"/>
    <property type="match status" value="1"/>
</dbReference>
<keyword evidence="1" id="KW-1133">Transmembrane helix</keyword>
<keyword evidence="1" id="KW-0472">Membrane</keyword>
<reference evidence="2" key="2">
    <citation type="journal article" date="2021" name="Data Brief">
        <title>Draft genome sequence data of the facultative, thermophilic, xylanolytic bacterium Paenibacillus sp. strain DA-C8.</title>
        <authorList>
            <person name="Chhe C."/>
            <person name="Uke A."/>
            <person name="Baramee S."/>
            <person name="Ungkulpasvich U."/>
            <person name="Tachaapaikoon C."/>
            <person name="Pason P."/>
            <person name="Waeonukul R."/>
            <person name="Ratanakhanokchai K."/>
            <person name="Kosugi A."/>
        </authorList>
    </citation>
    <scope>NUCLEOTIDE SEQUENCE</scope>
    <source>
        <strain evidence="2">DA-C8</strain>
    </source>
</reference>
<feature type="transmembrane region" description="Helical" evidence="1">
    <location>
        <begin position="62"/>
        <end position="84"/>
    </location>
</feature>
<feature type="transmembrane region" description="Helical" evidence="1">
    <location>
        <begin position="31"/>
        <end position="50"/>
    </location>
</feature>
<evidence type="ECO:0000313" key="3">
    <source>
        <dbReference type="Proteomes" id="UP000654993"/>
    </source>
</evidence>
<keyword evidence="3" id="KW-1185">Reference proteome</keyword>
<sequence length="95" mass="10948">MNIFQLIIGIVIIVVLFFGISFILNMLLKTTYLPVLFYIIFILGWLVYHYESGPWLAYLAEYGWIDLLYALFGLAAVFGGGLTIQKLRKLGFKMF</sequence>
<organism evidence="2 3">
    <name type="scientific">Insulibacter thermoxylanivorax</name>
    <dbReference type="NCBI Taxonomy" id="2749268"/>
    <lineage>
        <taxon>Bacteria</taxon>
        <taxon>Bacillati</taxon>
        <taxon>Bacillota</taxon>
        <taxon>Bacilli</taxon>
        <taxon>Bacillales</taxon>
        <taxon>Paenibacillaceae</taxon>
        <taxon>Insulibacter</taxon>
    </lineage>
</organism>
<dbReference type="Proteomes" id="UP000654993">
    <property type="component" value="Unassembled WGS sequence"/>
</dbReference>
<comment type="caution">
    <text evidence="2">The sequence shown here is derived from an EMBL/GenBank/DDBJ whole genome shotgun (WGS) entry which is preliminary data.</text>
</comment>
<evidence type="ECO:0000256" key="1">
    <source>
        <dbReference type="SAM" id="Phobius"/>
    </source>
</evidence>
<dbReference type="InterPro" id="IPR025917">
    <property type="entry name" value="YuiB"/>
</dbReference>
<reference evidence="2" key="1">
    <citation type="submission" date="2020-08" db="EMBL/GenBank/DDBJ databases">
        <authorList>
            <person name="Uke A."/>
            <person name="Chhe C."/>
            <person name="Baramee S."/>
            <person name="Kosugi A."/>
        </authorList>
    </citation>
    <scope>NUCLEOTIDE SEQUENCE</scope>
    <source>
        <strain evidence="2">DA-C8</strain>
    </source>
</reference>
<dbReference type="AlphaFoldDB" id="A0A916QHE4"/>
<name>A0A916QHE4_9BACL</name>
<evidence type="ECO:0000313" key="2">
    <source>
        <dbReference type="EMBL" id="GFR39018.1"/>
    </source>
</evidence>